<feature type="repeat" description="TPR" evidence="8">
    <location>
        <begin position="406"/>
        <end position="439"/>
    </location>
</feature>
<dbReference type="SMART" id="SM00028">
    <property type="entry name" value="TPR"/>
    <property type="match status" value="4"/>
</dbReference>
<gene>
    <name evidence="9" type="ORF">BOX15_Mlig031919g2</name>
</gene>
<reference evidence="9 10" key="1">
    <citation type="submission" date="2017-06" db="EMBL/GenBank/DDBJ databases">
        <title>A platform for efficient transgenesis in Macrostomum lignano, a flatworm model organism for stem cell research.</title>
        <authorList>
            <person name="Berezikov E."/>
        </authorList>
    </citation>
    <scope>NUCLEOTIDE SEQUENCE [LARGE SCALE GENOMIC DNA]</scope>
    <source>
        <strain evidence="9">DV1</strain>
        <tissue evidence="9">Whole organism</tissue>
    </source>
</reference>
<comment type="similarity">
    <text evidence="3">Belongs to the peroxisomal targeting signal receptor family.</text>
</comment>
<dbReference type="Pfam" id="PF13432">
    <property type="entry name" value="TPR_16"/>
    <property type="match status" value="2"/>
</dbReference>
<dbReference type="PANTHER" id="PTHR10130:SF0">
    <property type="entry name" value="GH08708P"/>
    <property type="match status" value="1"/>
</dbReference>
<dbReference type="GO" id="GO:0016560">
    <property type="term" value="P:protein import into peroxisome matrix, docking"/>
    <property type="evidence" value="ECO:0007669"/>
    <property type="project" value="TreeGrafter"/>
</dbReference>
<sequence>MAESLARRLAEPGCSGQNALVSLSQHVTRGDQAHRQEVGQQAVRAQQLQGATAATAAPQTFNMQALLAEALAFSAASSVPAAAAAAATSSAASAASAFHVSASTPSLPSAATAAAAPQSLGLPLMMLRGPSAPMLLPAAPPAAASVQQPSWGANFLAERDHLLLPADSAQLTDDMDTDMDHQPEERLASALEQLRSGTYTETDAEKDRFWEDLSRTWSQYLDDDTLGAAGAASATASASETKREYVFQADNPHAEEADPLGAGLAAMRQGRVPEAVLLFEAAAARAPDSAEAWRHLGISLAEAEREPDAITACQRCLSLSPQDRPALLSLARSFTNELRNSEAVHALLSWLAANPAYSDLLAGASADSAEAAAPTVGGFATYAEFSRCERLLLAAAARQTAGSPDPELQLALGVLYNLHGDFQRAVDSFKAALQVQPDDYLSWNKLGATLANSGRHEEAVQAYRRALSLAPGFVRARANLGIACHSLRAYDQALSNYASALRLLQPGRQSDSSVWNLARQTVARMAFEPSSTSSTGDRVTALKALVEARDLPGFSRAVGVAQSDSS</sequence>
<evidence type="ECO:0000256" key="7">
    <source>
        <dbReference type="ARBA" id="ARBA00023140"/>
    </source>
</evidence>
<comment type="subcellular location">
    <subcellularLocation>
        <location evidence="2">Cytoplasm</location>
    </subcellularLocation>
    <subcellularLocation>
        <location evidence="1">Peroxisome</location>
    </subcellularLocation>
</comment>
<feature type="repeat" description="TPR" evidence="8">
    <location>
        <begin position="440"/>
        <end position="473"/>
    </location>
</feature>
<evidence type="ECO:0000256" key="3">
    <source>
        <dbReference type="ARBA" id="ARBA00005348"/>
    </source>
</evidence>
<dbReference type="GO" id="GO:0005829">
    <property type="term" value="C:cytosol"/>
    <property type="evidence" value="ECO:0007669"/>
    <property type="project" value="TreeGrafter"/>
</dbReference>
<name>A0A267GM14_9PLAT</name>
<dbReference type="STRING" id="282301.A0A267GM14"/>
<dbReference type="SUPFAM" id="SSF48452">
    <property type="entry name" value="TPR-like"/>
    <property type="match status" value="1"/>
</dbReference>
<keyword evidence="10" id="KW-1185">Reference proteome</keyword>
<dbReference type="AlphaFoldDB" id="A0A267GM14"/>
<dbReference type="InterPro" id="IPR011990">
    <property type="entry name" value="TPR-like_helical_dom_sf"/>
</dbReference>
<dbReference type="PROSITE" id="PS50005">
    <property type="entry name" value="TPR"/>
    <property type="match status" value="3"/>
</dbReference>
<dbReference type="EMBL" id="NIVC01000280">
    <property type="protein sequence ID" value="PAA86437.1"/>
    <property type="molecule type" value="Genomic_DNA"/>
</dbReference>
<dbReference type="Gene3D" id="1.25.40.10">
    <property type="entry name" value="Tetratricopeptide repeat domain"/>
    <property type="match status" value="1"/>
</dbReference>
<evidence type="ECO:0000256" key="2">
    <source>
        <dbReference type="ARBA" id="ARBA00004496"/>
    </source>
</evidence>
<dbReference type="InterPro" id="IPR024111">
    <property type="entry name" value="PEX5/PEX5L"/>
</dbReference>
<evidence type="ECO:0000256" key="1">
    <source>
        <dbReference type="ARBA" id="ARBA00004275"/>
    </source>
</evidence>
<evidence type="ECO:0000313" key="9">
    <source>
        <dbReference type="EMBL" id="PAA86437.1"/>
    </source>
</evidence>
<keyword evidence="4" id="KW-0963">Cytoplasm</keyword>
<dbReference type="Proteomes" id="UP000215902">
    <property type="component" value="Unassembled WGS sequence"/>
</dbReference>
<dbReference type="OrthoDB" id="10006023at2759"/>
<evidence type="ECO:0000256" key="5">
    <source>
        <dbReference type="ARBA" id="ARBA00022737"/>
    </source>
</evidence>
<keyword evidence="5" id="KW-0677">Repeat</keyword>
<protein>
    <submittedName>
        <fullName evidence="9">Uncharacterized protein</fullName>
    </submittedName>
</protein>
<dbReference type="InterPro" id="IPR019734">
    <property type="entry name" value="TPR_rpt"/>
</dbReference>
<keyword evidence="7" id="KW-0576">Peroxisome</keyword>
<accession>A0A267GM14</accession>
<evidence type="ECO:0000256" key="8">
    <source>
        <dbReference type="PROSITE-ProRule" id="PRU00339"/>
    </source>
</evidence>
<keyword evidence="6 8" id="KW-0802">TPR repeat</keyword>
<evidence type="ECO:0000313" key="10">
    <source>
        <dbReference type="Proteomes" id="UP000215902"/>
    </source>
</evidence>
<dbReference type="PROSITE" id="PS50293">
    <property type="entry name" value="TPR_REGION"/>
    <property type="match status" value="2"/>
</dbReference>
<dbReference type="PANTHER" id="PTHR10130">
    <property type="entry name" value="PEROXISOMAL TARGETING SIGNAL 1 RECEPTOR PEX5"/>
    <property type="match status" value="1"/>
</dbReference>
<dbReference type="GO" id="GO:0005052">
    <property type="term" value="F:peroxisome matrix targeting signal-1 binding"/>
    <property type="evidence" value="ECO:0007669"/>
    <property type="project" value="TreeGrafter"/>
</dbReference>
<organism evidence="9 10">
    <name type="scientific">Macrostomum lignano</name>
    <dbReference type="NCBI Taxonomy" id="282301"/>
    <lineage>
        <taxon>Eukaryota</taxon>
        <taxon>Metazoa</taxon>
        <taxon>Spiralia</taxon>
        <taxon>Lophotrochozoa</taxon>
        <taxon>Platyhelminthes</taxon>
        <taxon>Rhabditophora</taxon>
        <taxon>Macrostomorpha</taxon>
        <taxon>Macrostomida</taxon>
        <taxon>Macrostomidae</taxon>
        <taxon>Macrostomum</taxon>
    </lineage>
</organism>
<feature type="repeat" description="TPR" evidence="8">
    <location>
        <begin position="290"/>
        <end position="323"/>
    </location>
</feature>
<dbReference type="GO" id="GO:0005778">
    <property type="term" value="C:peroxisomal membrane"/>
    <property type="evidence" value="ECO:0007669"/>
    <property type="project" value="TreeGrafter"/>
</dbReference>
<proteinExistence type="inferred from homology"/>
<evidence type="ECO:0000256" key="6">
    <source>
        <dbReference type="ARBA" id="ARBA00022803"/>
    </source>
</evidence>
<evidence type="ECO:0000256" key="4">
    <source>
        <dbReference type="ARBA" id="ARBA00022490"/>
    </source>
</evidence>
<comment type="caution">
    <text evidence="9">The sequence shown here is derived from an EMBL/GenBank/DDBJ whole genome shotgun (WGS) entry which is preliminary data.</text>
</comment>